<feature type="chain" id="PRO_5045995681" evidence="2">
    <location>
        <begin position="21"/>
        <end position="107"/>
    </location>
</feature>
<evidence type="ECO:0000313" key="3">
    <source>
        <dbReference type="EMBL" id="MCP8937275.1"/>
    </source>
</evidence>
<gene>
    <name evidence="3" type="ORF">NK718_02000</name>
</gene>
<dbReference type="Proteomes" id="UP001205890">
    <property type="component" value="Unassembled WGS sequence"/>
</dbReference>
<evidence type="ECO:0000256" key="2">
    <source>
        <dbReference type="SAM" id="SignalP"/>
    </source>
</evidence>
<comment type="caution">
    <text evidence="3">The sequence shown here is derived from an EMBL/GenBank/DDBJ whole genome shotgun (WGS) entry which is preliminary data.</text>
</comment>
<sequence length="107" mass="10726">MTLSRLLPTAAFAVAVSAFFAPPMLTAARIGGTPPAPQPRLSVDVRETAQLPTVRRLTRSADLCAPAQAPAASVPGPSSPAPTSGAPDGMRRVVASLAPAAGEAATR</sequence>
<evidence type="ECO:0000313" key="4">
    <source>
        <dbReference type="Proteomes" id="UP001205890"/>
    </source>
</evidence>
<keyword evidence="2" id="KW-0732">Signal</keyword>
<name>A0ABT1L749_9HYPH</name>
<evidence type="ECO:0000256" key="1">
    <source>
        <dbReference type="SAM" id="MobiDB-lite"/>
    </source>
</evidence>
<protein>
    <submittedName>
        <fullName evidence="3">Uncharacterized protein</fullName>
    </submittedName>
</protein>
<dbReference type="RefSeq" id="WP_254738072.1">
    <property type="nucleotide sequence ID" value="NZ_JANCLU010000001.1"/>
</dbReference>
<dbReference type="EMBL" id="JANCLU010000001">
    <property type="protein sequence ID" value="MCP8937275.1"/>
    <property type="molecule type" value="Genomic_DNA"/>
</dbReference>
<proteinExistence type="predicted"/>
<organism evidence="3 4">
    <name type="scientific">Alsobacter ponti</name>
    <dbReference type="NCBI Taxonomy" id="2962936"/>
    <lineage>
        <taxon>Bacteria</taxon>
        <taxon>Pseudomonadati</taxon>
        <taxon>Pseudomonadota</taxon>
        <taxon>Alphaproteobacteria</taxon>
        <taxon>Hyphomicrobiales</taxon>
        <taxon>Alsobacteraceae</taxon>
        <taxon>Alsobacter</taxon>
    </lineage>
</organism>
<feature type="region of interest" description="Disordered" evidence="1">
    <location>
        <begin position="64"/>
        <end position="107"/>
    </location>
</feature>
<feature type="signal peptide" evidence="2">
    <location>
        <begin position="1"/>
        <end position="20"/>
    </location>
</feature>
<accession>A0ABT1L749</accession>
<keyword evidence="4" id="KW-1185">Reference proteome</keyword>
<reference evidence="3 4" key="1">
    <citation type="submission" date="2022-07" db="EMBL/GenBank/DDBJ databases">
        <authorList>
            <person name="Li W.-J."/>
            <person name="Deng Q.-Q."/>
        </authorList>
    </citation>
    <scope>NUCLEOTIDE SEQUENCE [LARGE SCALE GENOMIC DNA]</scope>
    <source>
        <strain evidence="3 4">SYSU M60028</strain>
    </source>
</reference>
<feature type="compositionally biased region" description="Low complexity" evidence="1">
    <location>
        <begin position="65"/>
        <end position="87"/>
    </location>
</feature>